<evidence type="ECO:0000313" key="1">
    <source>
        <dbReference type="EMBL" id="ASF44474.1"/>
    </source>
</evidence>
<reference evidence="2" key="1">
    <citation type="submission" date="2017-06" db="EMBL/GenBank/DDBJ databases">
        <title>Complete genome sequence of Capnocytophaga sp. KCOM 1579 (=ChDC OS43) isolated from a human refractory periapical abscess lesion.</title>
        <authorList>
            <person name="Kook J.-K."/>
            <person name="Park S.-N."/>
            <person name="Lim Y.K."/>
            <person name="Roh H."/>
        </authorList>
    </citation>
    <scope>NUCLEOTIDE SEQUENCE [LARGE SCALE GENOMIC DNA]</scope>
    <source>
        <strain evidence="2">ChDC OS43</strain>
    </source>
</reference>
<name>A0A1Z4BT26_9FLAO</name>
<evidence type="ECO:0000313" key="2">
    <source>
        <dbReference type="Proteomes" id="UP000197007"/>
    </source>
</evidence>
<dbReference type="RefSeq" id="WP_034555269.1">
    <property type="nucleotide sequence ID" value="NZ_CP022022.1"/>
</dbReference>
<accession>A0A1Z4BT26</accession>
<dbReference type="AlphaFoldDB" id="A0A1Z4BT26"/>
<dbReference type="Proteomes" id="UP000197007">
    <property type="component" value="Chromosome"/>
</dbReference>
<proteinExistence type="predicted"/>
<dbReference type="EMBL" id="CP022022">
    <property type="protein sequence ID" value="ASF44474.1"/>
    <property type="molecule type" value="Genomic_DNA"/>
</dbReference>
<gene>
    <name evidence="1" type="ORF">CBG49_04270</name>
</gene>
<keyword evidence="2" id="KW-1185">Reference proteome</keyword>
<protein>
    <submittedName>
        <fullName evidence="1">Deoxynucleoside kinase</fullName>
    </submittedName>
</protein>
<organism evidence="1 2">
    <name type="scientific">Capnocytophaga endodontalis</name>
    <dbReference type="NCBI Taxonomy" id="2708117"/>
    <lineage>
        <taxon>Bacteria</taxon>
        <taxon>Pseudomonadati</taxon>
        <taxon>Bacteroidota</taxon>
        <taxon>Flavobacteriia</taxon>
        <taxon>Flavobacteriales</taxon>
        <taxon>Flavobacteriaceae</taxon>
        <taxon>Capnocytophaga</taxon>
    </lineage>
</organism>
<dbReference type="GO" id="GO:0016301">
    <property type="term" value="F:kinase activity"/>
    <property type="evidence" value="ECO:0007669"/>
    <property type="project" value="UniProtKB-KW"/>
</dbReference>
<sequence length="68" mass="7921">MEEFVKLIEQILYMENFNTEVTPDLKEKFVALYNKFGNSVPDKYKGDANRMYNKYAATVGSNAFSYAY</sequence>
<dbReference type="KEGG" id="capn:CBG49_04270"/>
<keyword evidence="1" id="KW-0418">Kinase</keyword>
<keyword evidence="1" id="KW-0808">Transferase</keyword>